<dbReference type="EMBL" id="CAJOBB010001431">
    <property type="protein sequence ID" value="CAF3856329.1"/>
    <property type="molecule type" value="Genomic_DNA"/>
</dbReference>
<evidence type="ECO:0000313" key="11">
    <source>
        <dbReference type="Proteomes" id="UP000663868"/>
    </source>
</evidence>
<comment type="caution">
    <text evidence="10">The sequence shown here is derived from an EMBL/GenBank/DDBJ whole genome shotgun (WGS) entry which is preliminary data.</text>
</comment>
<keyword evidence="4" id="KW-0812">Transmembrane</keyword>
<evidence type="ECO:0000256" key="8">
    <source>
        <dbReference type="ARBA" id="ARBA00023136"/>
    </source>
</evidence>
<evidence type="ECO:0000256" key="5">
    <source>
        <dbReference type="ARBA" id="ARBA00022989"/>
    </source>
</evidence>
<dbReference type="AlphaFoldDB" id="A0A819ERN0"/>
<comment type="similarity">
    <text evidence="2 9">Belongs to the ATG9 family.</text>
</comment>
<keyword evidence="5" id="KW-1133">Transmembrane helix</keyword>
<dbReference type="Proteomes" id="UP000663868">
    <property type="component" value="Unassembled WGS sequence"/>
</dbReference>
<keyword evidence="8" id="KW-0472">Membrane</keyword>
<evidence type="ECO:0000256" key="6">
    <source>
        <dbReference type="ARBA" id="ARBA00023006"/>
    </source>
</evidence>
<evidence type="ECO:0000256" key="2">
    <source>
        <dbReference type="ARBA" id="ARBA00006185"/>
    </source>
</evidence>
<organism evidence="10 11">
    <name type="scientific">Adineta steineri</name>
    <dbReference type="NCBI Taxonomy" id="433720"/>
    <lineage>
        <taxon>Eukaryota</taxon>
        <taxon>Metazoa</taxon>
        <taxon>Spiralia</taxon>
        <taxon>Gnathifera</taxon>
        <taxon>Rotifera</taxon>
        <taxon>Eurotatoria</taxon>
        <taxon>Bdelloidea</taxon>
        <taxon>Adinetida</taxon>
        <taxon>Adinetidae</taxon>
        <taxon>Adineta</taxon>
    </lineage>
</organism>
<dbReference type="GO" id="GO:0006869">
    <property type="term" value="P:lipid transport"/>
    <property type="evidence" value="ECO:0007669"/>
    <property type="project" value="UniProtKB-KW"/>
</dbReference>
<dbReference type="InterPro" id="IPR007241">
    <property type="entry name" value="Autophagy-rel_prot_9"/>
</dbReference>
<keyword evidence="7 9" id="KW-0445">Lipid transport</keyword>
<protein>
    <recommendedName>
        <fullName evidence="9">Autophagy-related protein 9</fullName>
    </recommendedName>
</protein>
<dbReference type="Pfam" id="PF04109">
    <property type="entry name" value="ATG9"/>
    <property type="match status" value="1"/>
</dbReference>
<keyword evidence="3 9" id="KW-0813">Transport</keyword>
<proteinExistence type="inferred from homology"/>
<sequence length="102" mass="11881">MILIIQCVDYPLLFRLTPFARNVTNKIQVNQVIQSSKQCLLQRTHHLCIYKPRLTELDTHNRLLRFKNFDVALINKGILLPKLYLAISGDIGFKFNLRSILS</sequence>
<comment type="subcellular location">
    <subcellularLocation>
        <location evidence="1 9">Preautophagosomal structure membrane</location>
        <topology evidence="1 9">Multi-pass membrane protein</topology>
    </subcellularLocation>
</comment>
<name>A0A819ERN0_9BILA</name>
<comment type="function">
    <text evidence="9">Phospholipid scramblase involved in autophagy. Cycles between the preautophagosomal structure/phagophore assembly site (PAS) and the cytoplasmic vesicle pool and supplies membrane for the growing autophagosome. Lipid scramblase activity plays a key role in preautophagosomal structure/phagophore assembly by distributing the phospholipids that arrive through ATG2 from the cytoplasmic to the luminal leaflet of the bilayer, thereby driving autophagosomal membrane expansion.</text>
</comment>
<accession>A0A819ERN0</accession>
<dbReference type="GO" id="GO:0006914">
    <property type="term" value="P:autophagy"/>
    <property type="evidence" value="ECO:0007669"/>
    <property type="project" value="UniProtKB-KW"/>
</dbReference>
<evidence type="ECO:0000256" key="4">
    <source>
        <dbReference type="ARBA" id="ARBA00022692"/>
    </source>
</evidence>
<evidence type="ECO:0000256" key="3">
    <source>
        <dbReference type="ARBA" id="ARBA00022448"/>
    </source>
</evidence>
<evidence type="ECO:0000256" key="9">
    <source>
        <dbReference type="RuleBase" id="RU364027"/>
    </source>
</evidence>
<dbReference type="GO" id="GO:0034045">
    <property type="term" value="C:phagophore assembly site membrane"/>
    <property type="evidence" value="ECO:0007669"/>
    <property type="project" value="UniProtKB-SubCell"/>
</dbReference>
<evidence type="ECO:0000256" key="1">
    <source>
        <dbReference type="ARBA" id="ARBA00004511"/>
    </source>
</evidence>
<evidence type="ECO:0000256" key="7">
    <source>
        <dbReference type="ARBA" id="ARBA00023055"/>
    </source>
</evidence>
<keyword evidence="6 9" id="KW-0072">Autophagy</keyword>
<reference evidence="10" key="1">
    <citation type="submission" date="2021-02" db="EMBL/GenBank/DDBJ databases">
        <authorList>
            <person name="Nowell W R."/>
        </authorList>
    </citation>
    <scope>NUCLEOTIDE SEQUENCE</scope>
</reference>
<evidence type="ECO:0000313" key="10">
    <source>
        <dbReference type="EMBL" id="CAF3856329.1"/>
    </source>
</evidence>
<gene>
    <name evidence="10" type="ORF">KXQ929_LOCUS20392</name>
</gene>